<keyword evidence="15" id="KW-1185">Reference proteome</keyword>
<evidence type="ECO:0000256" key="6">
    <source>
        <dbReference type="ARBA" id="ARBA00023175"/>
    </source>
</evidence>
<feature type="binding site" evidence="9">
    <location>
        <begin position="176"/>
        <end position="183"/>
    </location>
    <ligand>
        <name>ATP</name>
        <dbReference type="ChEBI" id="CHEBI:30616"/>
    </ligand>
</feature>
<evidence type="ECO:0000259" key="12">
    <source>
        <dbReference type="PROSITE" id="PS51456"/>
    </source>
</evidence>
<feature type="domain" description="Myosin motor" evidence="12">
    <location>
        <begin position="83"/>
        <end position="803"/>
    </location>
</feature>
<dbReference type="InterPro" id="IPR001609">
    <property type="entry name" value="Myosin_head_motor_dom-like"/>
</dbReference>
<comment type="similarity">
    <text evidence="1 9">Belongs to the TRAFAC class myosin-kinesin ATPase superfamily. Myosin family.</text>
</comment>
<evidence type="ECO:0000256" key="2">
    <source>
        <dbReference type="ARBA" id="ARBA00022443"/>
    </source>
</evidence>
<dbReference type="FunFam" id="1.10.10.820:FF:000001">
    <property type="entry name" value="Myosin heavy chain"/>
    <property type="match status" value="1"/>
</dbReference>
<keyword evidence="4 9" id="KW-0067">ATP-binding</keyword>
<dbReference type="OrthoDB" id="6108017at2759"/>
<dbReference type="Pfam" id="PF14604">
    <property type="entry name" value="SH3_9"/>
    <property type="match status" value="1"/>
</dbReference>
<keyword evidence="5 9" id="KW-0518">Myosin</keyword>
<dbReference type="GO" id="GO:0005886">
    <property type="term" value="C:plasma membrane"/>
    <property type="evidence" value="ECO:0007669"/>
    <property type="project" value="TreeGrafter"/>
</dbReference>
<dbReference type="EMBL" id="KZ344988">
    <property type="protein sequence ID" value="PIO77740.1"/>
    <property type="molecule type" value="Genomic_DNA"/>
</dbReference>
<dbReference type="PRINTS" id="PR00452">
    <property type="entry name" value="SH3DOMAIN"/>
</dbReference>
<organism evidence="14 15">
    <name type="scientific">Teladorsagia circumcincta</name>
    <name type="common">Brown stomach worm</name>
    <name type="synonym">Ostertagia circumcincta</name>
    <dbReference type="NCBI Taxonomy" id="45464"/>
    <lineage>
        <taxon>Eukaryota</taxon>
        <taxon>Metazoa</taxon>
        <taxon>Ecdysozoa</taxon>
        <taxon>Nematoda</taxon>
        <taxon>Chromadorea</taxon>
        <taxon>Rhabditida</taxon>
        <taxon>Rhabditina</taxon>
        <taxon>Rhabditomorpha</taxon>
        <taxon>Strongyloidea</taxon>
        <taxon>Trichostrongylidae</taxon>
        <taxon>Teladorsagia</taxon>
    </lineage>
</organism>
<dbReference type="GO" id="GO:0005902">
    <property type="term" value="C:microvillus"/>
    <property type="evidence" value="ECO:0007669"/>
    <property type="project" value="TreeGrafter"/>
</dbReference>
<keyword evidence="3 9" id="KW-0547">Nucleotide-binding</keyword>
<dbReference type="SMART" id="SM00242">
    <property type="entry name" value="MYSc"/>
    <property type="match status" value="1"/>
</dbReference>
<dbReference type="GO" id="GO:0005524">
    <property type="term" value="F:ATP binding"/>
    <property type="evidence" value="ECO:0007669"/>
    <property type="project" value="UniProtKB-UniRule"/>
</dbReference>
<dbReference type="FunFam" id="1.20.58.530:FF:000007">
    <property type="entry name" value="Myosin IE"/>
    <property type="match status" value="1"/>
</dbReference>
<dbReference type="GO" id="GO:0016459">
    <property type="term" value="C:myosin complex"/>
    <property type="evidence" value="ECO:0007669"/>
    <property type="project" value="UniProtKB-KW"/>
</dbReference>
<dbReference type="FunFam" id="3.40.850.10:FF:000101">
    <property type="entry name" value="Slow myosin heavy chain 2"/>
    <property type="match status" value="1"/>
</dbReference>
<dbReference type="Gene3D" id="1.20.58.530">
    <property type="match status" value="1"/>
</dbReference>
<dbReference type="AlphaFoldDB" id="A0A2G9V7L1"/>
<dbReference type="GO" id="GO:0060972">
    <property type="term" value="P:left/right pattern formation"/>
    <property type="evidence" value="ECO:0007669"/>
    <property type="project" value="UniProtKB-ARBA"/>
</dbReference>
<dbReference type="PRINTS" id="PR00193">
    <property type="entry name" value="MYOSINHEAVY"/>
</dbReference>
<dbReference type="FunFam" id="1.20.5.4820:FF:000004">
    <property type="entry name" value="Myosin IE"/>
    <property type="match status" value="1"/>
</dbReference>
<keyword evidence="7 9" id="KW-0009">Actin-binding</keyword>
<evidence type="ECO:0000256" key="3">
    <source>
        <dbReference type="ARBA" id="ARBA00022741"/>
    </source>
</evidence>
<protein>
    <submittedName>
        <fullName evidence="14">Myosin head</fullName>
    </submittedName>
</protein>
<dbReference type="SUPFAM" id="SSF52540">
    <property type="entry name" value="P-loop containing nucleoside triphosphate hydrolases"/>
    <property type="match status" value="1"/>
</dbReference>
<evidence type="ECO:0000313" key="15">
    <source>
        <dbReference type="Proteomes" id="UP000230423"/>
    </source>
</evidence>
<dbReference type="CDD" id="cd01378">
    <property type="entry name" value="MYSc_Myo1"/>
    <property type="match status" value="1"/>
</dbReference>
<evidence type="ECO:0000256" key="9">
    <source>
        <dbReference type="PROSITE-ProRule" id="PRU00782"/>
    </source>
</evidence>
<dbReference type="SUPFAM" id="SSF50044">
    <property type="entry name" value="SH3-domain"/>
    <property type="match status" value="1"/>
</dbReference>
<accession>A0A2G9V7L1</accession>
<dbReference type="SMART" id="SM00326">
    <property type="entry name" value="SH3"/>
    <property type="match status" value="1"/>
</dbReference>
<evidence type="ECO:0000256" key="7">
    <source>
        <dbReference type="ARBA" id="ARBA00023203"/>
    </source>
</evidence>
<dbReference type="InterPro" id="IPR036961">
    <property type="entry name" value="Kinesin_motor_dom_sf"/>
</dbReference>
<dbReference type="InterPro" id="IPR036072">
    <property type="entry name" value="MYSc_Myo1"/>
</dbReference>
<dbReference type="GO" id="GO:0051015">
    <property type="term" value="F:actin filament binding"/>
    <property type="evidence" value="ECO:0007669"/>
    <property type="project" value="TreeGrafter"/>
</dbReference>
<dbReference type="InterPro" id="IPR010926">
    <property type="entry name" value="Myosin_TH1"/>
</dbReference>
<dbReference type="InterPro" id="IPR001452">
    <property type="entry name" value="SH3_domain"/>
</dbReference>
<dbReference type="GO" id="GO:0007015">
    <property type="term" value="P:actin filament organization"/>
    <property type="evidence" value="ECO:0007669"/>
    <property type="project" value="TreeGrafter"/>
</dbReference>
<dbReference type="GO" id="GO:0006897">
    <property type="term" value="P:endocytosis"/>
    <property type="evidence" value="ECO:0007669"/>
    <property type="project" value="TreeGrafter"/>
</dbReference>
<dbReference type="PROSITE" id="PS51757">
    <property type="entry name" value="TH1"/>
    <property type="match status" value="1"/>
</dbReference>
<dbReference type="Pfam" id="PF06017">
    <property type="entry name" value="Myosin_TH1"/>
    <property type="match status" value="1"/>
</dbReference>
<evidence type="ECO:0000256" key="4">
    <source>
        <dbReference type="ARBA" id="ARBA00022840"/>
    </source>
</evidence>
<dbReference type="GO" id="GO:0005737">
    <property type="term" value="C:cytoplasm"/>
    <property type="evidence" value="ECO:0007669"/>
    <property type="project" value="TreeGrafter"/>
</dbReference>
<keyword evidence="2 8" id="KW-0728">SH3 domain</keyword>
<dbReference type="PROSITE" id="PS50002">
    <property type="entry name" value="SH3"/>
    <property type="match status" value="1"/>
</dbReference>
<evidence type="ECO:0000256" key="8">
    <source>
        <dbReference type="PROSITE-ProRule" id="PRU00192"/>
    </source>
</evidence>
<dbReference type="Gene3D" id="1.20.5.4820">
    <property type="match status" value="1"/>
</dbReference>
<feature type="compositionally biased region" description="Low complexity" evidence="10">
    <location>
        <begin position="1110"/>
        <end position="1125"/>
    </location>
</feature>
<dbReference type="InterPro" id="IPR036028">
    <property type="entry name" value="SH3-like_dom_sf"/>
</dbReference>
<gene>
    <name evidence="14" type="ORF">TELCIR_00154</name>
</gene>
<evidence type="ECO:0000256" key="10">
    <source>
        <dbReference type="SAM" id="MobiDB-lite"/>
    </source>
</evidence>
<dbReference type="FunFam" id="2.30.30.40:FF:000072">
    <property type="entry name" value="Unconventional Myosin IB"/>
    <property type="match status" value="1"/>
</dbReference>
<dbReference type="Proteomes" id="UP000230423">
    <property type="component" value="Unassembled WGS sequence"/>
</dbReference>
<feature type="region of interest" description="Disordered" evidence="10">
    <location>
        <begin position="1032"/>
        <end position="1170"/>
    </location>
</feature>
<feature type="domain" description="TH1" evidence="13">
    <location>
        <begin position="841"/>
        <end position="1032"/>
    </location>
</feature>
<evidence type="ECO:0000259" key="11">
    <source>
        <dbReference type="PROSITE" id="PS50002"/>
    </source>
</evidence>
<name>A0A2G9V7L1_TELCI</name>
<feature type="region of interest" description="Actin-binding" evidence="9">
    <location>
        <begin position="680"/>
        <end position="702"/>
    </location>
</feature>
<dbReference type="Gene3D" id="1.20.120.720">
    <property type="entry name" value="Myosin VI head, motor domain, U50 subdomain"/>
    <property type="match status" value="1"/>
</dbReference>
<dbReference type="PROSITE" id="PS50096">
    <property type="entry name" value="IQ"/>
    <property type="match status" value="1"/>
</dbReference>
<dbReference type="PROSITE" id="PS51456">
    <property type="entry name" value="MYOSIN_MOTOR"/>
    <property type="match status" value="1"/>
</dbReference>
<evidence type="ECO:0000256" key="5">
    <source>
        <dbReference type="ARBA" id="ARBA00023123"/>
    </source>
</evidence>
<feature type="compositionally biased region" description="Polar residues" evidence="10">
    <location>
        <begin position="1076"/>
        <end position="1087"/>
    </location>
</feature>
<feature type="compositionally biased region" description="Polar residues" evidence="10">
    <location>
        <begin position="1096"/>
        <end position="1109"/>
    </location>
</feature>
<dbReference type="Gene3D" id="1.10.10.820">
    <property type="match status" value="1"/>
</dbReference>
<dbReference type="PANTHER" id="PTHR13140:SF729">
    <property type="entry name" value="UNCONVENTIONAL MYOSIN-IE"/>
    <property type="match status" value="1"/>
</dbReference>
<dbReference type="InterPro" id="IPR027417">
    <property type="entry name" value="P-loop_NTPase"/>
</dbReference>
<dbReference type="Gene3D" id="2.30.30.40">
    <property type="entry name" value="SH3 Domains"/>
    <property type="match status" value="1"/>
</dbReference>
<sequence length="1225" mass="139846">MKDASPPNVVTANHILKLALCITLFGHMVNRALLGFRFYDRTTIVRIGGHASRHCSSICPYSSEPTRRTYAFHWQSNVNVQHVGVDDMVLLSKLSEQSIADNLKKRLHGNSIFTYIGPVLISVNPFKQMPYFTEKDMDQYQGAAQYENPPHIYALADNMYRNMLIDNESQCVIISGESGAGKTVAAKYIMSYISRISGGGPKVQHVKDVILQSNPLLEAFGNSATVRNWNSSRFGKYVQIVFGRGGEPVGGKVTNFLLEKSRVVRQNRGDRNFHIFYQLCAGADKNIRSTLGIGDLDYFNYLNHSGVYKAPDTDDAKDFQSTLHAMKVVGISEEIQLEILKIVSAVLHIGNITFVEERNFAAIEAPDFLQFPAFLLGLSTEAIQQKLTARMMESKWGTKTERIDVTLNVEQATYTRDAWVKALHSRLFDYLVAAVNDAIEVAADQDTGLSVGILDIYGFEIFENNGFEQFCINFVNEKLQQIFIELTLKAEQEEYVREKIRWQEIEYFNNKVVCDLIEAKRPPGIMCILDDVCAQNHGQSEGVDAQLLSSLNKTFVQHPHYQSGAECFLVKHYAGDVVYNVDGFCDRNRDVLYPDLIILMQQSSKYVLSLVSKYYLCFRKRIDDDHDKRPQQRRERRAYFASTCNDEVWIHYCVLMCLFTPEVSRKSRIVDDFYDPNNQANTLVESLMKCTPHYVRCIKPNETKKPGDWDDQRVRHQVEYLGLRENIRVRRAGFAYRRAFEKFLWRYAILTSETWPSYRGDPKQGCQIICRSVNMDPDQYQMGTSKIFIKNPESLFLLEEVREKKYDGFARKIQKAWRQYNARKHHTKQKEQASDLLYGKKERRRYSLNRNFVGDYIGLEHHPVLQSLVGKRERVDFANTVIKYDRRFKTSKLDMLLTAKHLTLIGREKSKNKADKGQLIEVVKRQIDIGHILSIGLSPYQDDFVIINVRENYTSLIETPFKTEFITSLSKHFKERTRGGILQLEFSTSHTITLKKTRFGGGTRTVQFHLLGVSAQCELKANGKVLHVTIGKGLPNTTRPSMERPSTGYQRRVDRLRTSTRKTHRPAPPVHAVPQMSVSHGMTSQLPASVVDRRPSAQSSQSQVSNGEKSNNSSWNQSTTTSGSSVGNPTRYGGVPTAFVPHGQIELRSTTDVRPAPRPNKPKPPSKPRMYPVVRAMYDYDAQDTDELSFSANDEIELMQKHESGWWQGKIGTKIGLFPANYVQE</sequence>
<dbReference type="PANTHER" id="PTHR13140">
    <property type="entry name" value="MYOSIN"/>
    <property type="match status" value="1"/>
</dbReference>
<dbReference type="Pfam" id="PF00063">
    <property type="entry name" value="Myosin_head"/>
    <property type="match status" value="2"/>
</dbReference>
<proteinExistence type="inferred from homology"/>
<dbReference type="GO" id="GO:0000146">
    <property type="term" value="F:microfilament motor activity"/>
    <property type="evidence" value="ECO:0007669"/>
    <property type="project" value="TreeGrafter"/>
</dbReference>
<evidence type="ECO:0000313" key="14">
    <source>
        <dbReference type="EMBL" id="PIO77740.1"/>
    </source>
</evidence>
<feature type="domain" description="SH3" evidence="11">
    <location>
        <begin position="1169"/>
        <end position="1225"/>
    </location>
</feature>
<evidence type="ECO:0000259" key="13">
    <source>
        <dbReference type="PROSITE" id="PS51757"/>
    </source>
</evidence>
<keyword evidence="6 9" id="KW-0505">Motor protein</keyword>
<evidence type="ECO:0000256" key="1">
    <source>
        <dbReference type="ARBA" id="ARBA00008314"/>
    </source>
</evidence>
<dbReference type="Gene3D" id="3.40.850.10">
    <property type="entry name" value="Kinesin motor domain"/>
    <property type="match status" value="1"/>
</dbReference>
<reference evidence="14 15" key="1">
    <citation type="submission" date="2015-09" db="EMBL/GenBank/DDBJ databases">
        <title>Draft genome of the parasitic nematode Teladorsagia circumcincta isolate WARC Sus (inbred).</title>
        <authorList>
            <person name="Mitreva M."/>
        </authorList>
    </citation>
    <scope>NUCLEOTIDE SEQUENCE [LARGE SCALE GENOMIC DNA]</scope>
    <source>
        <strain evidence="14 15">S</strain>
    </source>
</reference>